<gene>
    <name evidence="2" type="ORF">FPFC_051040</name>
</gene>
<proteinExistence type="predicted"/>
<feature type="region of interest" description="Disordered" evidence="1">
    <location>
        <begin position="40"/>
        <end position="59"/>
    </location>
</feature>
<evidence type="ECO:0000313" key="3">
    <source>
        <dbReference type="Proteomes" id="UP000061227"/>
    </source>
</evidence>
<dbReference type="AlphaFoldDB" id="A0A3F3GZB2"/>
<organism evidence="2 3">
    <name type="scientific">Fructobacillus pseudoficulneus</name>
    <dbReference type="NCBI Taxonomy" id="220714"/>
    <lineage>
        <taxon>Bacteria</taxon>
        <taxon>Bacillati</taxon>
        <taxon>Bacillota</taxon>
        <taxon>Bacilli</taxon>
        <taxon>Lactobacillales</taxon>
        <taxon>Lactobacillaceae</taxon>
        <taxon>Fructobacillus</taxon>
    </lineage>
</organism>
<evidence type="ECO:0000256" key="1">
    <source>
        <dbReference type="SAM" id="MobiDB-lite"/>
    </source>
</evidence>
<sequence>MVHETQIMENYPSLAEGNGLENRQVGKPARGFESLILLTGDGPNNNYRGMEQFGSSSGP</sequence>
<evidence type="ECO:0000313" key="2">
    <source>
        <dbReference type="EMBL" id="GAP03282.1"/>
    </source>
</evidence>
<dbReference type="Proteomes" id="UP000061227">
    <property type="component" value="Unassembled WGS sequence"/>
</dbReference>
<dbReference type="EMBL" id="DF968067">
    <property type="protein sequence ID" value="GAP03282.1"/>
    <property type="molecule type" value="Genomic_DNA"/>
</dbReference>
<accession>A0A3F3GZB2</accession>
<feature type="compositionally biased region" description="Polar residues" evidence="1">
    <location>
        <begin position="42"/>
        <end position="59"/>
    </location>
</feature>
<reference evidence="2 3" key="1">
    <citation type="journal article" date="2015" name="BMC Genomics">
        <title>Comparative genomics of Fructobacillus spp. and Leuconostoc spp. reveals niche-specific evolution of Fructobacillus spp.</title>
        <authorList>
            <person name="Endo A."/>
            <person name="Tanizawa Y."/>
            <person name="Tanaka N."/>
            <person name="Maeno S."/>
            <person name="Kumar H."/>
            <person name="Shiwa Y."/>
            <person name="Okada S."/>
            <person name="Yoshikawa H."/>
            <person name="Dicks L."/>
            <person name="Nakagawa J."/>
            <person name="Arita M."/>
        </authorList>
    </citation>
    <scope>NUCLEOTIDE SEQUENCE [LARGE SCALE GENOMIC DNA]</scope>
    <source>
        <strain evidence="2 3">DSM 15468</strain>
    </source>
</reference>
<keyword evidence="3" id="KW-1185">Reference proteome</keyword>
<name>A0A3F3GZB2_9LACO</name>
<protein>
    <submittedName>
        <fullName evidence="2">Uncharacterized protein</fullName>
    </submittedName>
</protein>
<feature type="region of interest" description="Disordered" evidence="1">
    <location>
        <begin position="1"/>
        <end position="25"/>
    </location>
</feature>